<evidence type="ECO:0000313" key="10">
    <source>
        <dbReference type="Proteomes" id="UP000308092"/>
    </source>
</evidence>
<dbReference type="Pfam" id="PF04082">
    <property type="entry name" value="Fungal_trans"/>
    <property type="match status" value="1"/>
</dbReference>
<dbReference type="CDD" id="cd12148">
    <property type="entry name" value="fungal_TF_MHR"/>
    <property type="match status" value="1"/>
</dbReference>
<dbReference type="GO" id="GO:0001080">
    <property type="term" value="P:nitrogen catabolite activation of transcription from RNA polymerase II promoter"/>
    <property type="evidence" value="ECO:0007669"/>
    <property type="project" value="TreeGrafter"/>
</dbReference>
<sequence>MSRPYRSKRHRPCDQCRERKLGCQTEDGLPCLRCRAADLSCTFDHPPPKRRLLSVQSVPESLPDPVQSILPESVSHSLPSVPPEPVPSAQSAPSAHSPGILVGRSVTQFVQSLDQLQGFSAQLFGASAESDPWLLRHCAFDDAGVKCFYKVHFRNAGGVPTADKIPVHFLISADDLADADKRETSCRREVALTSDEISVREELHRLVHPESGLRLVALFVKYVYPALPVVSRSQLGLTPSSWLPEPAVLQRIPVHLLAAIYAAALPFAAQDDYLSVLHTYGAPSSSRLWRLVYELVAEEIHTPHLAVLQAALLYLHRPQDDSRADSPFVWSWVGSLVGLATSLGLHIECRMWGIPAWEKRLRRRLWWAVYAEDKWRSLLLGRPPYIRADEWDVAELDAADFAFHHCHAVDPVPFRYLVDLSRIAEQIYDAFYTLRQSQYLSERFRASHDIGRPLLDRLNDWYSSLPESFRLPNWSKSVSGLAPYPTSIHFAYMILVLFVYRALLRPMARSSSPPLIFDLDEMPDPSAAVDTTTADEDDAPLLDCFNMPEIDSFPAVDLTDHGTGETTLNAAERCASIVISFTRRLTASDFTGFWYSWSRIGFATVSNFVLLLLVQAPNAERASKGKQLVDSWLRVLRCQTQSFPMMKLGLTRLDAVHWVGLEQTFVLPQHVQEVIGNI</sequence>
<dbReference type="STRING" id="1220188.A0A4S3J506"/>
<evidence type="ECO:0000256" key="2">
    <source>
        <dbReference type="ARBA" id="ARBA00023015"/>
    </source>
</evidence>
<keyword evidence="3" id="KW-0238">DNA-binding</keyword>
<evidence type="ECO:0000256" key="4">
    <source>
        <dbReference type="ARBA" id="ARBA00023163"/>
    </source>
</evidence>
<dbReference type="AlphaFoldDB" id="A0A4S3J506"/>
<feature type="region of interest" description="Disordered" evidence="6">
    <location>
        <begin position="73"/>
        <end position="97"/>
    </location>
</feature>
<feature type="compositionally biased region" description="Low complexity" evidence="6">
    <location>
        <begin position="87"/>
        <end position="97"/>
    </location>
</feature>
<dbReference type="CDD" id="cd00067">
    <property type="entry name" value="GAL4"/>
    <property type="match status" value="1"/>
</dbReference>
<dbReference type="GO" id="GO:0000981">
    <property type="term" value="F:DNA-binding transcription factor activity, RNA polymerase II-specific"/>
    <property type="evidence" value="ECO:0007669"/>
    <property type="project" value="InterPro"/>
</dbReference>
<dbReference type="Proteomes" id="UP000324241">
    <property type="component" value="Unassembled WGS sequence"/>
</dbReference>
<proteinExistence type="predicted"/>
<dbReference type="GO" id="GO:0003677">
    <property type="term" value="F:DNA binding"/>
    <property type="evidence" value="ECO:0007669"/>
    <property type="project" value="UniProtKB-KW"/>
</dbReference>
<dbReference type="PANTHER" id="PTHR31668">
    <property type="entry name" value="GLUCOSE TRANSPORT TRANSCRIPTION REGULATOR RGT1-RELATED-RELATED"/>
    <property type="match status" value="1"/>
</dbReference>
<dbReference type="EMBL" id="QUQM01000004">
    <property type="protein sequence ID" value="KAA8647177.1"/>
    <property type="molecule type" value="Genomic_DNA"/>
</dbReference>
<dbReference type="PANTHER" id="PTHR31668:SF4">
    <property type="entry name" value="TRANSCRIPTIONAL ACTIVATOR PROTEIN DAL81"/>
    <property type="match status" value="1"/>
</dbReference>
<dbReference type="InterPro" id="IPR050797">
    <property type="entry name" value="Carb_Metab_Trans_Reg"/>
</dbReference>
<evidence type="ECO:0000256" key="5">
    <source>
        <dbReference type="ARBA" id="ARBA00023242"/>
    </source>
</evidence>
<keyword evidence="2" id="KW-0805">Transcription regulation</keyword>
<accession>A0A4S3J506</accession>
<comment type="caution">
    <text evidence="9">The sequence shown here is derived from an EMBL/GenBank/DDBJ whole genome shotgun (WGS) entry which is preliminary data.</text>
</comment>
<dbReference type="PROSITE" id="PS50048">
    <property type="entry name" value="ZN2_CY6_FUNGAL_2"/>
    <property type="match status" value="1"/>
</dbReference>
<evidence type="ECO:0000313" key="11">
    <source>
        <dbReference type="Proteomes" id="UP000324241"/>
    </source>
</evidence>
<dbReference type="VEuPathDB" id="FungiDB:EYZ11_010804"/>
<keyword evidence="4" id="KW-0804">Transcription</keyword>
<dbReference type="SUPFAM" id="SSF57701">
    <property type="entry name" value="Zn2/Cys6 DNA-binding domain"/>
    <property type="match status" value="1"/>
</dbReference>
<name>A0A4S3J506_9EURO</name>
<gene>
    <name evidence="8" type="ORF">ATNIH1004_005867</name>
    <name evidence="9" type="ORF">EYZ11_010804</name>
</gene>
<dbReference type="GeneID" id="54328569"/>
<evidence type="ECO:0000256" key="3">
    <source>
        <dbReference type="ARBA" id="ARBA00023125"/>
    </source>
</evidence>
<evidence type="ECO:0000313" key="8">
    <source>
        <dbReference type="EMBL" id="KAA8647177.1"/>
    </source>
</evidence>
<dbReference type="EMBL" id="SOSA01000610">
    <property type="protein sequence ID" value="THC89752.1"/>
    <property type="molecule type" value="Genomic_DNA"/>
</dbReference>
<dbReference type="PROSITE" id="PS00463">
    <property type="entry name" value="ZN2_CY6_FUNGAL_1"/>
    <property type="match status" value="1"/>
</dbReference>
<dbReference type="GO" id="GO:0006351">
    <property type="term" value="P:DNA-templated transcription"/>
    <property type="evidence" value="ECO:0007669"/>
    <property type="project" value="InterPro"/>
</dbReference>
<feature type="domain" description="Zn(2)-C6 fungal-type" evidence="7">
    <location>
        <begin position="12"/>
        <end position="43"/>
    </location>
</feature>
<dbReference type="InterPro" id="IPR001138">
    <property type="entry name" value="Zn2Cys6_DnaBD"/>
</dbReference>
<dbReference type="OrthoDB" id="1924787at2759"/>
<organism evidence="9 10">
    <name type="scientific">Aspergillus tanneri</name>
    <dbReference type="NCBI Taxonomy" id="1220188"/>
    <lineage>
        <taxon>Eukaryota</taxon>
        <taxon>Fungi</taxon>
        <taxon>Dikarya</taxon>
        <taxon>Ascomycota</taxon>
        <taxon>Pezizomycotina</taxon>
        <taxon>Eurotiomycetes</taxon>
        <taxon>Eurotiomycetidae</taxon>
        <taxon>Eurotiales</taxon>
        <taxon>Aspergillaceae</taxon>
        <taxon>Aspergillus</taxon>
        <taxon>Aspergillus subgen. Circumdati</taxon>
    </lineage>
</organism>
<evidence type="ECO:0000256" key="6">
    <source>
        <dbReference type="SAM" id="MobiDB-lite"/>
    </source>
</evidence>
<dbReference type="GO" id="GO:0008270">
    <property type="term" value="F:zinc ion binding"/>
    <property type="evidence" value="ECO:0007669"/>
    <property type="project" value="InterPro"/>
</dbReference>
<keyword evidence="1" id="KW-0479">Metal-binding</keyword>
<dbReference type="Pfam" id="PF00172">
    <property type="entry name" value="Zn_clus"/>
    <property type="match status" value="1"/>
</dbReference>
<dbReference type="Gene3D" id="4.10.240.10">
    <property type="entry name" value="Zn(2)-C6 fungal-type DNA-binding domain"/>
    <property type="match status" value="1"/>
</dbReference>
<keyword evidence="10" id="KW-1185">Reference proteome</keyword>
<dbReference type="SMART" id="SM00906">
    <property type="entry name" value="Fungal_trans"/>
    <property type="match status" value="1"/>
</dbReference>
<dbReference type="Proteomes" id="UP000308092">
    <property type="component" value="Unassembled WGS sequence"/>
</dbReference>
<evidence type="ECO:0000313" key="9">
    <source>
        <dbReference type="EMBL" id="THC89752.1"/>
    </source>
</evidence>
<dbReference type="InterPro" id="IPR036864">
    <property type="entry name" value="Zn2-C6_fun-type_DNA-bd_sf"/>
</dbReference>
<reference evidence="8 11" key="2">
    <citation type="submission" date="2019-08" db="EMBL/GenBank/DDBJ databases">
        <title>The genome sequence of a newly discovered highly antifungal drug resistant Aspergillus species, Aspergillus tanneri NIH 1004.</title>
        <authorList>
            <person name="Mounaud S."/>
            <person name="Singh I."/>
            <person name="Joardar V."/>
            <person name="Pakala S."/>
            <person name="Pakala S."/>
            <person name="Venepally P."/>
            <person name="Chung J.K."/>
            <person name="Losada L."/>
            <person name="Nierman W.C."/>
        </authorList>
    </citation>
    <scope>NUCLEOTIDE SEQUENCE [LARGE SCALE GENOMIC DNA]</scope>
    <source>
        <strain evidence="8 11">NIH1004</strain>
    </source>
</reference>
<evidence type="ECO:0000259" key="7">
    <source>
        <dbReference type="PROSITE" id="PS50048"/>
    </source>
</evidence>
<protein>
    <recommendedName>
        <fullName evidence="7">Zn(2)-C6 fungal-type domain-containing protein</fullName>
    </recommendedName>
</protein>
<dbReference type="InterPro" id="IPR007219">
    <property type="entry name" value="XnlR_reg_dom"/>
</dbReference>
<keyword evidence="5" id="KW-0539">Nucleus</keyword>
<dbReference type="RefSeq" id="XP_033426538.1">
    <property type="nucleotide sequence ID" value="XM_033570506.1"/>
</dbReference>
<dbReference type="SMART" id="SM00066">
    <property type="entry name" value="GAL4"/>
    <property type="match status" value="1"/>
</dbReference>
<evidence type="ECO:0000256" key="1">
    <source>
        <dbReference type="ARBA" id="ARBA00022723"/>
    </source>
</evidence>
<reference evidence="9 10" key="1">
    <citation type="submission" date="2019-03" db="EMBL/GenBank/DDBJ databases">
        <title>The genome sequence of a newly discovered highly antifungal drug resistant Aspergillus species, Aspergillus tanneri NIH 1004.</title>
        <authorList>
            <person name="Mounaud S."/>
            <person name="Singh I."/>
            <person name="Joardar V."/>
            <person name="Pakala S."/>
            <person name="Pakala S."/>
            <person name="Venepally P."/>
            <person name="Hoover J."/>
            <person name="Nierman W."/>
            <person name="Chung J."/>
            <person name="Losada L."/>
        </authorList>
    </citation>
    <scope>NUCLEOTIDE SEQUENCE [LARGE SCALE GENOMIC DNA]</scope>
    <source>
        <strain evidence="9 10">NIH1004</strain>
    </source>
</reference>
<dbReference type="GO" id="GO:0005634">
    <property type="term" value="C:nucleus"/>
    <property type="evidence" value="ECO:0007669"/>
    <property type="project" value="TreeGrafter"/>
</dbReference>